<dbReference type="InterPro" id="IPR011701">
    <property type="entry name" value="MFS"/>
</dbReference>
<feature type="transmembrane region" description="Helical" evidence="7">
    <location>
        <begin position="336"/>
        <end position="361"/>
    </location>
</feature>
<evidence type="ECO:0000256" key="5">
    <source>
        <dbReference type="ARBA" id="ARBA00022989"/>
    </source>
</evidence>
<keyword evidence="6 7" id="KW-0472">Membrane</keyword>
<evidence type="ECO:0000256" key="2">
    <source>
        <dbReference type="ARBA" id="ARBA00022448"/>
    </source>
</evidence>
<feature type="transmembrane region" description="Helical" evidence="7">
    <location>
        <begin position="176"/>
        <end position="198"/>
    </location>
</feature>
<dbReference type="Proteomes" id="UP001569428">
    <property type="component" value="Unassembled WGS sequence"/>
</dbReference>
<dbReference type="Pfam" id="PF07690">
    <property type="entry name" value="MFS_1"/>
    <property type="match status" value="1"/>
</dbReference>
<feature type="transmembrane region" description="Helical" evidence="7">
    <location>
        <begin position="267"/>
        <end position="285"/>
    </location>
</feature>
<evidence type="ECO:0000256" key="7">
    <source>
        <dbReference type="SAM" id="Phobius"/>
    </source>
</evidence>
<comment type="subcellular location">
    <subcellularLocation>
        <location evidence="1">Cell membrane</location>
        <topology evidence="1">Multi-pass membrane protein</topology>
    </subcellularLocation>
</comment>
<dbReference type="SUPFAM" id="SSF103473">
    <property type="entry name" value="MFS general substrate transporter"/>
    <property type="match status" value="1"/>
</dbReference>
<dbReference type="RefSeq" id="WP_371841725.1">
    <property type="nucleotide sequence ID" value="NZ_JBGMEK010000161.1"/>
</dbReference>
<gene>
    <name evidence="9" type="ORF">ACCI49_23755</name>
</gene>
<feature type="transmembrane region" description="Helical" evidence="7">
    <location>
        <begin position="458"/>
        <end position="477"/>
    </location>
</feature>
<evidence type="ECO:0000256" key="6">
    <source>
        <dbReference type="ARBA" id="ARBA00023136"/>
    </source>
</evidence>
<feature type="transmembrane region" description="Helical" evidence="7">
    <location>
        <begin position="230"/>
        <end position="247"/>
    </location>
</feature>
<organism evidence="9 10">
    <name type="scientific">Microbulbifer epialgicus</name>
    <dbReference type="NCBI Taxonomy" id="393907"/>
    <lineage>
        <taxon>Bacteria</taxon>
        <taxon>Pseudomonadati</taxon>
        <taxon>Pseudomonadota</taxon>
        <taxon>Gammaproteobacteria</taxon>
        <taxon>Cellvibrionales</taxon>
        <taxon>Microbulbiferaceae</taxon>
        <taxon>Microbulbifer</taxon>
    </lineage>
</organism>
<sequence>MDQRSQFRLMLTRNFSPLFFTQFLGAFNDNVFKSALIVILAFRLAESQANLLINLAAGLFILPFFLFCAIAGQLADKFNKTQLIHYIKLVEICVSALGGYALMIGSSTLCLLALFLFGTQSAFFGPIKYAILPQHLKTSELVGANALVGGGTFVAILLGAIIGTLLAGITEVGENGVFYLSTVIIISSVSGYLFSCLIPPAPAPSPNLKINLNPVSQVRGILGQTAKKPLVFYALFAISWFWFQGTVYFTQIPSFTKNTLSGNEETVTLLLCIFTGGIFMGSLLCERLSVGRIELGIVPLGAAGVTASGISLYIASTNFIPPVENSLKAFVGSEGAVQILFFIALLGVFGGLYIVPIYAVLQERSSRSRRAQIVSMSNILNAFSGVIAALMGVVFLGIIKLDIPVLFLMISLMNLAFVVYVFAEVPEFLIRFLVRFLFSMMCRIKYKGLNKIPSEARIIVVCNEVSFMGVMLISGIVRRPIRFVINLSVNKKLNLHSIFWSGQAAPILYENGKCADEVLKELDQGLENGQVFCFLHGPHVLTNRKINNFRLRVKKFLPKTDISIIPLSVKELWKGVFYCKGVFCLICLPKYLWSGVQFTVGSPVSLNKLNVDDLYRDVGSSKN</sequence>
<keyword evidence="2" id="KW-0813">Transport</keyword>
<keyword evidence="4 7" id="KW-0812">Transmembrane</keyword>
<reference evidence="9 10" key="1">
    <citation type="submission" date="2024-08" db="EMBL/GenBank/DDBJ databases">
        <authorList>
            <person name="Ishaq N."/>
        </authorList>
    </citation>
    <scope>NUCLEOTIDE SEQUENCE [LARGE SCALE GENOMIC DNA]</scope>
    <source>
        <strain evidence="9 10">DSM 18651</strain>
    </source>
</reference>
<proteinExistence type="predicted"/>
<evidence type="ECO:0000256" key="4">
    <source>
        <dbReference type="ARBA" id="ARBA00022692"/>
    </source>
</evidence>
<evidence type="ECO:0000256" key="1">
    <source>
        <dbReference type="ARBA" id="ARBA00004651"/>
    </source>
</evidence>
<evidence type="ECO:0000259" key="8">
    <source>
        <dbReference type="PROSITE" id="PS50850"/>
    </source>
</evidence>
<dbReference type="InterPro" id="IPR036259">
    <property type="entry name" value="MFS_trans_sf"/>
</dbReference>
<evidence type="ECO:0000313" key="9">
    <source>
        <dbReference type="EMBL" id="MFA0813889.1"/>
    </source>
</evidence>
<accession>A0ABV4P7F5</accession>
<dbReference type="PANTHER" id="PTHR43266:SF2">
    <property type="entry name" value="MAJOR FACILITATOR SUPERFAMILY (MFS) PROFILE DOMAIN-CONTAINING PROTEIN"/>
    <property type="match status" value="1"/>
</dbReference>
<keyword evidence="10" id="KW-1185">Reference proteome</keyword>
<evidence type="ECO:0000256" key="3">
    <source>
        <dbReference type="ARBA" id="ARBA00022475"/>
    </source>
</evidence>
<evidence type="ECO:0000313" key="10">
    <source>
        <dbReference type="Proteomes" id="UP001569428"/>
    </source>
</evidence>
<name>A0ABV4P7F5_9GAMM</name>
<keyword evidence="3" id="KW-1003">Cell membrane</keyword>
<dbReference type="SUPFAM" id="SSF69593">
    <property type="entry name" value="Glycerol-3-phosphate (1)-acyltransferase"/>
    <property type="match status" value="1"/>
</dbReference>
<dbReference type="EMBL" id="JBGMEK010000161">
    <property type="protein sequence ID" value="MFA0813889.1"/>
    <property type="molecule type" value="Genomic_DNA"/>
</dbReference>
<feature type="transmembrane region" description="Helical" evidence="7">
    <location>
        <begin position="297"/>
        <end position="316"/>
    </location>
</feature>
<dbReference type="PROSITE" id="PS50850">
    <property type="entry name" value="MFS"/>
    <property type="match status" value="1"/>
</dbReference>
<feature type="domain" description="Major facilitator superfamily (MFS) profile" evidence="8">
    <location>
        <begin position="14"/>
        <end position="429"/>
    </location>
</feature>
<protein>
    <submittedName>
        <fullName evidence="9">MFS transporter</fullName>
    </submittedName>
</protein>
<dbReference type="Gene3D" id="1.20.1250.20">
    <property type="entry name" value="MFS general substrate transporter like domains"/>
    <property type="match status" value="1"/>
</dbReference>
<keyword evidence="5 7" id="KW-1133">Transmembrane helix</keyword>
<dbReference type="PANTHER" id="PTHR43266">
    <property type="entry name" value="MACROLIDE-EFFLUX PROTEIN"/>
    <property type="match status" value="1"/>
</dbReference>
<dbReference type="CDD" id="cd06173">
    <property type="entry name" value="MFS_MefA_like"/>
    <property type="match status" value="1"/>
</dbReference>
<comment type="caution">
    <text evidence="9">The sequence shown here is derived from an EMBL/GenBank/DDBJ whole genome shotgun (WGS) entry which is preliminary data.</text>
</comment>
<dbReference type="InterPro" id="IPR020846">
    <property type="entry name" value="MFS_dom"/>
</dbReference>
<feature type="transmembrane region" description="Helical" evidence="7">
    <location>
        <begin position="373"/>
        <end position="399"/>
    </location>
</feature>
<feature type="transmembrane region" description="Helical" evidence="7">
    <location>
        <begin position="144"/>
        <end position="170"/>
    </location>
</feature>
<feature type="transmembrane region" description="Helical" evidence="7">
    <location>
        <begin position="51"/>
        <end position="71"/>
    </location>
</feature>